<feature type="compositionally biased region" description="Polar residues" evidence="1">
    <location>
        <begin position="310"/>
        <end position="321"/>
    </location>
</feature>
<gene>
    <name evidence="2" type="ORF">HII12_000772</name>
</gene>
<feature type="compositionally biased region" description="Polar residues" evidence="1">
    <location>
        <begin position="201"/>
        <end position="212"/>
    </location>
</feature>
<feature type="region of interest" description="Disordered" evidence="1">
    <location>
        <begin position="296"/>
        <end position="324"/>
    </location>
</feature>
<feature type="compositionally biased region" description="Polar residues" evidence="1">
    <location>
        <begin position="43"/>
        <end position="56"/>
    </location>
</feature>
<evidence type="ECO:0000313" key="2">
    <source>
        <dbReference type="EMBL" id="KAF6015612.1"/>
    </source>
</evidence>
<feature type="compositionally biased region" description="Basic and acidic residues" evidence="1">
    <location>
        <begin position="298"/>
        <end position="307"/>
    </location>
</feature>
<evidence type="ECO:0000313" key="3">
    <source>
        <dbReference type="Proteomes" id="UP000568158"/>
    </source>
</evidence>
<feature type="region of interest" description="Disordered" evidence="1">
    <location>
        <begin position="370"/>
        <end position="391"/>
    </location>
</feature>
<proteinExistence type="predicted"/>
<organism evidence="2 3">
    <name type="scientific">Dekkera bruxellensis</name>
    <name type="common">Brettanomyces custersii</name>
    <dbReference type="NCBI Taxonomy" id="5007"/>
    <lineage>
        <taxon>Eukaryota</taxon>
        <taxon>Fungi</taxon>
        <taxon>Dikarya</taxon>
        <taxon>Ascomycota</taxon>
        <taxon>Saccharomycotina</taxon>
        <taxon>Pichiomycetes</taxon>
        <taxon>Pichiales</taxon>
        <taxon>Pichiaceae</taxon>
        <taxon>Brettanomyces</taxon>
    </lineage>
</organism>
<accession>A0A8H6BQB8</accession>
<feature type="region of interest" description="Disordered" evidence="1">
    <location>
        <begin position="201"/>
        <end position="230"/>
    </location>
</feature>
<dbReference type="AlphaFoldDB" id="A0A8H6BQB8"/>
<evidence type="ECO:0000256" key="1">
    <source>
        <dbReference type="SAM" id="MobiDB-lite"/>
    </source>
</evidence>
<sequence>MSPSKDRAFLLGSSPSRDIERLFDDQNVAETGWTPYIDKIFGTQPTAQTPGKTSLGKTPVAGVQMPGQGQPQGPSMASYRASPTQHRKFRHSTSKFVDETPFSSHMTPSPPWTSSFRTPLADKSFRVSDYLFDTPGTLSRADEMAYASIDPEMKSALDENDKENDPMVMGMLSTPDGCKTYRLFKTPMSAKLAKLNGAKTSQIQQALPQPRTQQSQPQMQQSQQQIQPLQSQIQPLQSQIQPLQPQIQQLQPQLQQIQPQLSLYSTPLKAQLRTPSRTRQAGIIDSSPSTILLTSTVKKCEGPKPDGVDNSPTPATKSHLSNPPCRLVHSNSAIEPAMGLFEGHGAPKTLHRAKTAISSSSSGLPMMATFSSSSGQRSGHKRRAPGSGNAGTGKFQIIFADMNSLKASYSNKRAKGRGTGRHLAENILETAQSLLERYDTYLFPCYL</sequence>
<feature type="region of interest" description="Disordered" evidence="1">
    <location>
        <begin position="41"/>
        <end position="80"/>
    </location>
</feature>
<feature type="compositionally biased region" description="Low complexity" evidence="1">
    <location>
        <begin position="59"/>
        <end position="78"/>
    </location>
</feature>
<dbReference type="Proteomes" id="UP000568158">
    <property type="component" value="Unassembled WGS sequence"/>
</dbReference>
<protein>
    <submittedName>
        <fullName evidence="2">Uncharacterized protein</fullName>
    </submittedName>
</protein>
<dbReference type="EMBL" id="JABCYN010000009">
    <property type="protein sequence ID" value="KAF6015612.1"/>
    <property type="molecule type" value="Genomic_DNA"/>
</dbReference>
<reference evidence="2 3" key="1">
    <citation type="journal article" date="2020" name="Appl. Microbiol. Biotechnol.">
        <title>Targeted gene deletion in Brettanomyces bruxellensis with an expression-free CRISPR-Cas9 system.</title>
        <authorList>
            <person name="Varela C."/>
            <person name="Bartel C."/>
            <person name="Onetto C."/>
            <person name="Borneman A."/>
        </authorList>
    </citation>
    <scope>NUCLEOTIDE SEQUENCE [LARGE SCALE GENOMIC DNA]</scope>
    <source>
        <strain evidence="2 3">AWRI1613</strain>
    </source>
</reference>
<comment type="caution">
    <text evidence="2">The sequence shown here is derived from an EMBL/GenBank/DDBJ whole genome shotgun (WGS) entry which is preliminary data.</text>
</comment>
<name>A0A8H6BQB8_DEKBR</name>
<feature type="compositionally biased region" description="Low complexity" evidence="1">
    <location>
        <begin position="213"/>
        <end position="230"/>
    </location>
</feature>